<dbReference type="RefSeq" id="WP_236160348.1">
    <property type="nucleotide sequence ID" value="NZ_BNHQ01000055.1"/>
</dbReference>
<protein>
    <submittedName>
        <fullName evidence="2">Transposase</fullName>
    </submittedName>
</protein>
<dbReference type="PANTHER" id="PTHR33360:SF2">
    <property type="entry name" value="TRANSPOSASE FOR INSERTION SEQUENCE ELEMENT IS200"/>
    <property type="match status" value="1"/>
</dbReference>
<evidence type="ECO:0000313" key="3">
    <source>
        <dbReference type="Proteomes" id="UP001054884"/>
    </source>
</evidence>
<dbReference type="Proteomes" id="UP001054884">
    <property type="component" value="Unassembled WGS sequence"/>
</dbReference>
<dbReference type="EMBL" id="BNHY01000025">
    <property type="protein sequence ID" value="GHN34060.1"/>
    <property type="molecule type" value="Genomic_DNA"/>
</dbReference>
<dbReference type="SUPFAM" id="SSF143422">
    <property type="entry name" value="Transposase IS200-like"/>
    <property type="match status" value="1"/>
</dbReference>
<accession>A0ABD0AGC8</accession>
<evidence type="ECO:0000313" key="2">
    <source>
        <dbReference type="EMBL" id="GHN34060.1"/>
    </source>
</evidence>
<dbReference type="SMART" id="SM01321">
    <property type="entry name" value="Y1_Tnp"/>
    <property type="match status" value="1"/>
</dbReference>
<organism evidence="2 3">
    <name type="scientific">Lactobacillus delbrueckii</name>
    <dbReference type="NCBI Taxonomy" id="1584"/>
    <lineage>
        <taxon>Bacteria</taxon>
        <taxon>Bacillati</taxon>
        <taxon>Bacillota</taxon>
        <taxon>Bacilli</taxon>
        <taxon>Lactobacillales</taxon>
        <taxon>Lactobacillaceae</taxon>
        <taxon>Lactobacillus</taxon>
    </lineage>
</organism>
<dbReference type="Pfam" id="PF01797">
    <property type="entry name" value="Y1_Tnp"/>
    <property type="match status" value="1"/>
</dbReference>
<dbReference type="InterPro" id="IPR002686">
    <property type="entry name" value="Transposase_17"/>
</dbReference>
<sequence length="154" mass="18279">MIVHERGCVYNFNFHLVFVTKYRKKVFDSPEKVEEMKELLQKRADMSEIEIQQMEVMPDHVHMLISFSPKQRPVDIVKGLKGWTARKWFELYPETKQILWGGHLWSPSYFMSTLGDMSKEVVKNYIASQYTAAMKKQQNGKYGELERKKRRNGN</sequence>
<feature type="domain" description="Transposase IS200-like" evidence="1">
    <location>
        <begin position="9"/>
        <end position="129"/>
    </location>
</feature>
<proteinExistence type="predicted"/>
<gene>
    <name evidence="2" type="ORF">ME791_12120</name>
</gene>
<dbReference type="InterPro" id="IPR036515">
    <property type="entry name" value="Transposase_17_sf"/>
</dbReference>
<dbReference type="PANTHER" id="PTHR33360">
    <property type="entry name" value="TRANSPOSASE FOR INSERTION SEQUENCE ELEMENT IS200"/>
    <property type="match status" value="1"/>
</dbReference>
<evidence type="ECO:0000259" key="1">
    <source>
        <dbReference type="SMART" id="SM01321"/>
    </source>
</evidence>
<dbReference type="AlphaFoldDB" id="A0ABD0AGC8"/>
<comment type="caution">
    <text evidence="2">The sequence shown here is derived from an EMBL/GenBank/DDBJ whole genome shotgun (WGS) entry which is preliminary data.</text>
</comment>
<dbReference type="Gene3D" id="3.30.70.1290">
    <property type="entry name" value="Transposase IS200-like"/>
    <property type="match status" value="1"/>
</dbReference>
<name>A0ABD0AGC8_9LACO</name>
<dbReference type="NCBIfam" id="NF033573">
    <property type="entry name" value="transpos_IS200"/>
    <property type="match status" value="1"/>
</dbReference>
<reference evidence="2 3" key="1">
    <citation type="journal article" date="2022" name="J. Dairy Sci.">
        <title>Genetic diversity of Lactobacillus delbrueckii isolated from raw milk in Hokkaido, Japan.</title>
        <authorList>
            <person name="Tsuchihashi H."/>
            <person name="Ichikawa A."/>
            <person name="Takeda M."/>
            <person name="Koizumi A."/>
            <person name="Mizoguchi C."/>
            <person name="Ishida T."/>
            <person name="Kimura K."/>
        </authorList>
    </citation>
    <scope>NUCLEOTIDE SEQUENCE [LARGE SCALE GENOMIC DNA]</scope>
    <source>
        <strain evidence="2 3">ME-791</strain>
    </source>
</reference>